<accession>A0A6A6E9M3</accession>
<dbReference type="AlphaFoldDB" id="A0A6A6E9M3"/>
<dbReference type="EMBL" id="ML994623">
    <property type="protein sequence ID" value="KAF2188581.1"/>
    <property type="molecule type" value="Genomic_DNA"/>
</dbReference>
<reference evidence="2" key="1">
    <citation type="journal article" date="2020" name="Stud. Mycol.">
        <title>101 Dothideomycetes genomes: a test case for predicting lifestyles and emergence of pathogens.</title>
        <authorList>
            <person name="Haridas S."/>
            <person name="Albert R."/>
            <person name="Binder M."/>
            <person name="Bloem J."/>
            <person name="Labutti K."/>
            <person name="Salamov A."/>
            <person name="Andreopoulos B."/>
            <person name="Baker S."/>
            <person name="Barry K."/>
            <person name="Bills G."/>
            <person name="Bluhm B."/>
            <person name="Cannon C."/>
            <person name="Castanera R."/>
            <person name="Culley D."/>
            <person name="Daum C."/>
            <person name="Ezra D."/>
            <person name="Gonzalez J."/>
            <person name="Henrissat B."/>
            <person name="Kuo A."/>
            <person name="Liang C."/>
            <person name="Lipzen A."/>
            <person name="Lutzoni F."/>
            <person name="Magnuson J."/>
            <person name="Mondo S."/>
            <person name="Nolan M."/>
            <person name="Ohm R."/>
            <person name="Pangilinan J."/>
            <person name="Park H.-J."/>
            <person name="Ramirez L."/>
            <person name="Alfaro M."/>
            <person name="Sun H."/>
            <person name="Tritt A."/>
            <person name="Yoshinaga Y."/>
            <person name="Zwiers L.-H."/>
            <person name="Turgeon B."/>
            <person name="Goodwin S."/>
            <person name="Spatafora J."/>
            <person name="Crous P."/>
            <person name="Grigoriev I."/>
        </authorList>
    </citation>
    <scope>NUCLEOTIDE SEQUENCE</scope>
    <source>
        <strain evidence="2">CBS 207.26</strain>
    </source>
</reference>
<name>A0A6A6E9M3_9PEZI</name>
<organism evidence="2 3">
    <name type="scientific">Zopfia rhizophila CBS 207.26</name>
    <dbReference type="NCBI Taxonomy" id="1314779"/>
    <lineage>
        <taxon>Eukaryota</taxon>
        <taxon>Fungi</taxon>
        <taxon>Dikarya</taxon>
        <taxon>Ascomycota</taxon>
        <taxon>Pezizomycotina</taxon>
        <taxon>Dothideomycetes</taxon>
        <taxon>Dothideomycetes incertae sedis</taxon>
        <taxon>Zopfiaceae</taxon>
        <taxon>Zopfia</taxon>
    </lineage>
</organism>
<keyword evidence="1" id="KW-0812">Transmembrane</keyword>
<protein>
    <submittedName>
        <fullName evidence="2">Uncharacterized protein</fullName>
    </submittedName>
</protein>
<evidence type="ECO:0000256" key="1">
    <source>
        <dbReference type="SAM" id="Phobius"/>
    </source>
</evidence>
<feature type="transmembrane region" description="Helical" evidence="1">
    <location>
        <begin position="105"/>
        <end position="124"/>
    </location>
</feature>
<evidence type="ECO:0000313" key="2">
    <source>
        <dbReference type="EMBL" id="KAF2188581.1"/>
    </source>
</evidence>
<feature type="non-terminal residue" evidence="2">
    <location>
        <position position="1"/>
    </location>
</feature>
<keyword evidence="1" id="KW-1133">Transmembrane helix</keyword>
<keyword evidence="3" id="KW-1185">Reference proteome</keyword>
<sequence length="125" mass="14822">YSHCDYYSFKQFNANRITPVLKHSVPGPSDDHYIFKEPPIPAHEFNKRFYAYHGCLSFMLFYRYIRYGAHSSEVLKQLPKCKHSLRHLAAGRSKFWCLYAQKSVSALRVLIYNLFYMIPALVFLF</sequence>
<gene>
    <name evidence="2" type="ORF">K469DRAFT_565301</name>
</gene>
<evidence type="ECO:0000313" key="3">
    <source>
        <dbReference type="Proteomes" id="UP000800200"/>
    </source>
</evidence>
<keyword evidence="1" id="KW-0472">Membrane</keyword>
<proteinExistence type="predicted"/>
<dbReference type="Proteomes" id="UP000800200">
    <property type="component" value="Unassembled WGS sequence"/>
</dbReference>